<dbReference type="InterPro" id="IPR025249">
    <property type="entry name" value="TF_NusA_KH_1st"/>
</dbReference>
<dbReference type="CDD" id="cd02134">
    <property type="entry name" value="KH-II_NusA_rpt1"/>
    <property type="match status" value="1"/>
</dbReference>
<evidence type="ECO:0000259" key="8">
    <source>
        <dbReference type="PROSITE" id="PS50126"/>
    </source>
</evidence>
<dbReference type="Proteomes" id="UP000886743">
    <property type="component" value="Unassembled WGS sequence"/>
</dbReference>
<evidence type="ECO:0000256" key="3">
    <source>
        <dbReference type="ARBA" id="ARBA00022814"/>
    </source>
</evidence>
<dbReference type="NCBIfam" id="TIGR01953">
    <property type="entry name" value="NusA"/>
    <property type="match status" value="1"/>
</dbReference>
<dbReference type="InterPro" id="IPR003029">
    <property type="entry name" value="S1_domain"/>
</dbReference>
<dbReference type="SUPFAM" id="SSF54814">
    <property type="entry name" value="Prokaryotic type KH domain (KH-domain type II)"/>
    <property type="match status" value="2"/>
</dbReference>
<comment type="caution">
    <text evidence="9">The sequence shown here is derived from an EMBL/GenBank/DDBJ whole genome shotgun (WGS) entry which is preliminary data.</text>
</comment>
<dbReference type="GO" id="GO:0006353">
    <property type="term" value="P:DNA-templated transcription termination"/>
    <property type="evidence" value="ECO:0007669"/>
    <property type="project" value="UniProtKB-UniRule"/>
</dbReference>
<dbReference type="Pfam" id="PF08529">
    <property type="entry name" value="NusA_N"/>
    <property type="match status" value="1"/>
</dbReference>
<keyword evidence="2 7" id="KW-0963">Cytoplasm</keyword>
<dbReference type="InterPro" id="IPR015946">
    <property type="entry name" value="KH_dom-like_a/b"/>
</dbReference>
<dbReference type="AlphaFoldDB" id="A0A9D1NHC3"/>
<reference evidence="9" key="1">
    <citation type="submission" date="2020-10" db="EMBL/GenBank/DDBJ databases">
        <authorList>
            <person name="Gilroy R."/>
        </authorList>
    </citation>
    <scope>NUCLEOTIDE SEQUENCE</scope>
    <source>
        <strain evidence="9">4920</strain>
    </source>
</reference>
<dbReference type="SMART" id="SM00316">
    <property type="entry name" value="S1"/>
    <property type="match status" value="1"/>
</dbReference>
<dbReference type="Pfam" id="PF00575">
    <property type="entry name" value="S1"/>
    <property type="match status" value="1"/>
</dbReference>
<dbReference type="HAMAP" id="MF_00945_B">
    <property type="entry name" value="NusA_B"/>
    <property type="match status" value="1"/>
</dbReference>
<dbReference type="CDD" id="cd04455">
    <property type="entry name" value="S1_NusA"/>
    <property type="match status" value="1"/>
</dbReference>
<evidence type="ECO:0000256" key="4">
    <source>
        <dbReference type="ARBA" id="ARBA00022884"/>
    </source>
</evidence>
<name>A0A9D1NHC3_9FIRM</name>
<dbReference type="FunFam" id="3.30.300.20:FF:000002">
    <property type="entry name" value="Transcription termination/antitermination protein NusA"/>
    <property type="match status" value="1"/>
</dbReference>
<dbReference type="Gene3D" id="2.40.50.140">
    <property type="entry name" value="Nucleic acid-binding proteins"/>
    <property type="match status" value="1"/>
</dbReference>
<comment type="subcellular location">
    <subcellularLocation>
        <location evidence="7">Cytoplasm</location>
    </subcellularLocation>
</comment>
<keyword evidence="5 7" id="KW-0805">Transcription regulation</keyword>
<keyword evidence="1 7" id="KW-0806">Transcription termination</keyword>
<dbReference type="InterPro" id="IPR058582">
    <property type="entry name" value="KH_NusA_2nd"/>
</dbReference>
<evidence type="ECO:0000313" key="9">
    <source>
        <dbReference type="EMBL" id="HIV03152.1"/>
    </source>
</evidence>
<dbReference type="InterPro" id="IPR036555">
    <property type="entry name" value="NusA_N_sf"/>
</dbReference>
<dbReference type="PROSITE" id="PS50126">
    <property type="entry name" value="S1"/>
    <property type="match status" value="1"/>
</dbReference>
<organism evidence="9 10">
    <name type="scientific">Candidatus Aphodoplasma excrementigallinarum</name>
    <dbReference type="NCBI Taxonomy" id="2840673"/>
    <lineage>
        <taxon>Bacteria</taxon>
        <taxon>Bacillati</taxon>
        <taxon>Bacillota</taxon>
        <taxon>Clostridia</taxon>
        <taxon>Eubacteriales</taxon>
        <taxon>Candidatus Aphodoplasma</taxon>
    </lineage>
</organism>
<dbReference type="PANTHER" id="PTHR22648:SF0">
    <property type="entry name" value="TRANSCRIPTION TERMINATION_ANTITERMINATION PROTEIN NUSA"/>
    <property type="match status" value="1"/>
</dbReference>
<gene>
    <name evidence="7 9" type="primary">nusA</name>
    <name evidence="9" type="ORF">IAC74_06215</name>
</gene>
<dbReference type="PROSITE" id="PS50084">
    <property type="entry name" value="KH_TYPE_1"/>
    <property type="match status" value="1"/>
</dbReference>
<feature type="domain" description="S1 motif" evidence="8">
    <location>
        <begin position="144"/>
        <end position="207"/>
    </location>
</feature>
<dbReference type="Pfam" id="PF13184">
    <property type="entry name" value="KH_NusA_1st"/>
    <property type="match status" value="1"/>
</dbReference>
<comment type="similarity">
    <text evidence="7">Belongs to the NusA family.</text>
</comment>
<keyword evidence="3 7" id="KW-0889">Transcription antitermination</keyword>
<dbReference type="FunFam" id="3.30.1480.10:FF:000002">
    <property type="entry name" value="Transcription termination/antitermination protein NusA"/>
    <property type="match status" value="1"/>
</dbReference>
<keyword evidence="4 7" id="KW-0694">RNA-binding</keyword>
<dbReference type="Gene3D" id="3.30.300.20">
    <property type="match status" value="2"/>
</dbReference>
<dbReference type="GO" id="GO:0003723">
    <property type="term" value="F:RNA binding"/>
    <property type="evidence" value="ECO:0007669"/>
    <property type="project" value="UniProtKB-UniRule"/>
</dbReference>
<dbReference type="CDD" id="cd22529">
    <property type="entry name" value="KH-II_NusA_rpt2"/>
    <property type="match status" value="1"/>
</dbReference>
<accession>A0A9D1NHC3</accession>
<dbReference type="InterPro" id="IPR030842">
    <property type="entry name" value="TF_NusA_bacterial"/>
</dbReference>
<protein>
    <recommendedName>
        <fullName evidence="7">Transcription termination/antitermination protein NusA</fullName>
    </recommendedName>
</protein>
<dbReference type="InterPro" id="IPR013735">
    <property type="entry name" value="TF_NusA_N"/>
</dbReference>
<reference evidence="9" key="2">
    <citation type="journal article" date="2021" name="PeerJ">
        <title>Extensive microbial diversity within the chicken gut microbiome revealed by metagenomics and culture.</title>
        <authorList>
            <person name="Gilroy R."/>
            <person name="Ravi A."/>
            <person name="Getino M."/>
            <person name="Pursley I."/>
            <person name="Horton D.L."/>
            <person name="Alikhan N.F."/>
            <person name="Baker D."/>
            <person name="Gharbi K."/>
            <person name="Hall N."/>
            <person name="Watson M."/>
            <person name="Adriaenssens E.M."/>
            <person name="Foster-Nyarko E."/>
            <person name="Jarju S."/>
            <person name="Secka A."/>
            <person name="Antonio M."/>
            <person name="Oren A."/>
            <person name="Chaudhuri R.R."/>
            <person name="La Ragione R."/>
            <person name="Hildebrand F."/>
            <person name="Pallen M.J."/>
        </authorList>
    </citation>
    <scope>NUCLEOTIDE SEQUENCE</scope>
    <source>
        <strain evidence="9">4920</strain>
    </source>
</reference>
<dbReference type="EMBL" id="DVOF01000180">
    <property type="protein sequence ID" value="HIV03152.1"/>
    <property type="molecule type" value="Genomic_DNA"/>
</dbReference>
<dbReference type="SUPFAM" id="SSF69705">
    <property type="entry name" value="Transcription factor NusA, N-terminal domain"/>
    <property type="match status" value="1"/>
</dbReference>
<dbReference type="SUPFAM" id="SSF50249">
    <property type="entry name" value="Nucleic acid-binding proteins"/>
    <property type="match status" value="1"/>
</dbReference>
<dbReference type="Pfam" id="PF26594">
    <property type="entry name" value="KH_NusA_2nd"/>
    <property type="match status" value="1"/>
</dbReference>
<sequence>MKKKAKVVNNNEEFILALNALCAEKQISKDVLIDALKAALVSAYKRNFNSAQNAMVNIDETTGEIRVYAQKEVVEEVEDPLEQISLEDAREKDPAYNYGDIVNIEVTPANFGRIAAQTAKQVVMQRIREAERGMILSEYSDKENDVITGVIQRIEKGKVFLEVSNTEALLAPNEQVPNETYRFHDRLKVYVLKVESGARGVQILVSRAHPGLVKKLFESEVPEIAQGIVEIKGICREAGSRTKIAVYSNDENVDAQGACIGAQGRRVQVVSDEIGGEKIDIIKWSEDPAQYIAASLSPSSVVSVDVDEETKSARVIVPDTQLSLAIGKAGQNARLAAKLTGWKIDIKSESGAQDAEELL</sequence>
<evidence type="ECO:0000256" key="6">
    <source>
        <dbReference type="ARBA" id="ARBA00023163"/>
    </source>
</evidence>
<dbReference type="FunFam" id="3.30.300.20:FF:000005">
    <property type="entry name" value="Transcription termination/antitermination protein NusA"/>
    <property type="match status" value="1"/>
</dbReference>
<evidence type="ECO:0000256" key="2">
    <source>
        <dbReference type="ARBA" id="ARBA00022490"/>
    </source>
</evidence>
<evidence type="ECO:0000256" key="5">
    <source>
        <dbReference type="ARBA" id="ARBA00023015"/>
    </source>
</evidence>
<dbReference type="InterPro" id="IPR012340">
    <property type="entry name" value="NA-bd_OB-fold"/>
</dbReference>
<dbReference type="GO" id="GO:0031564">
    <property type="term" value="P:transcription antitermination"/>
    <property type="evidence" value="ECO:0007669"/>
    <property type="project" value="UniProtKB-UniRule"/>
</dbReference>
<evidence type="ECO:0000313" key="10">
    <source>
        <dbReference type="Proteomes" id="UP000886743"/>
    </source>
</evidence>
<comment type="function">
    <text evidence="7">Participates in both transcription termination and antitermination.</text>
</comment>
<evidence type="ECO:0000256" key="1">
    <source>
        <dbReference type="ARBA" id="ARBA00022472"/>
    </source>
</evidence>
<proteinExistence type="inferred from homology"/>
<keyword evidence="6 7" id="KW-0804">Transcription</keyword>
<comment type="subunit">
    <text evidence="7">Monomer. Binds directly to the core enzyme of the DNA-dependent RNA polymerase and to nascent RNA.</text>
</comment>
<evidence type="ECO:0000256" key="7">
    <source>
        <dbReference type="HAMAP-Rule" id="MF_00945"/>
    </source>
</evidence>
<dbReference type="PANTHER" id="PTHR22648">
    <property type="entry name" value="TRANSCRIPTION TERMINATION FACTOR NUSA"/>
    <property type="match status" value="1"/>
</dbReference>
<dbReference type="InterPro" id="IPR010213">
    <property type="entry name" value="TF_NusA"/>
</dbReference>
<dbReference type="GO" id="GO:0003700">
    <property type="term" value="F:DNA-binding transcription factor activity"/>
    <property type="evidence" value="ECO:0007669"/>
    <property type="project" value="InterPro"/>
</dbReference>
<dbReference type="GO" id="GO:0005829">
    <property type="term" value="C:cytosol"/>
    <property type="evidence" value="ECO:0007669"/>
    <property type="project" value="TreeGrafter"/>
</dbReference>
<dbReference type="Gene3D" id="3.30.1480.10">
    <property type="entry name" value="NusA, N-terminal domain"/>
    <property type="match status" value="1"/>
</dbReference>
<dbReference type="InterPro" id="IPR009019">
    <property type="entry name" value="KH_sf_prok-type"/>
</dbReference>